<protein>
    <submittedName>
        <fullName evidence="1">Uncharacterized protein</fullName>
    </submittedName>
</protein>
<proteinExistence type="predicted"/>
<accession>A0ACD5ZNT3</accession>
<keyword evidence="2" id="KW-1185">Reference proteome</keyword>
<organism evidence="1 2">
    <name type="scientific">Avena sativa</name>
    <name type="common">Oat</name>
    <dbReference type="NCBI Taxonomy" id="4498"/>
    <lineage>
        <taxon>Eukaryota</taxon>
        <taxon>Viridiplantae</taxon>
        <taxon>Streptophyta</taxon>
        <taxon>Embryophyta</taxon>
        <taxon>Tracheophyta</taxon>
        <taxon>Spermatophyta</taxon>
        <taxon>Magnoliopsida</taxon>
        <taxon>Liliopsida</taxon>
        <taxon>Poales</taxon>
        <taxon>Poaceae</taxon>
        <taxon>BOP clade</taxon>
        <taxon>Pooideae</taxon>
        <taxon>Poodae</taxon>
        <taxon>Poeae</taxon>
        <taxon>Poeae Chloroplast Group 1 (Aveneae type)</taxon>
        <taxon>Aveninae</taxon>
        <taxon>Avena</taxon>
    </lineage>
</organism>
<evidence type="ECO:0000313" key="2">
    <source>
        <dbReference type="Proteomes" id="UP001732700"/>
    </source>
</evidence>
<dbReference type="Proteomes" id="UP001732700">
    <property type="component" value="Chromosome 7A"/>
</dbReference>
<dbReference type="EnsemblPlants" id="AVESA.00010b.r2.7AG1221700.1">
    <property type="protein sequence ID" value="AVESA.00010b.r2.7AG1221700.1.CDS.1"/>
    <property type="gene ID" value="AVESA.00010b.r2.7AG1221700"/>
</dbReference>
<evidence type="ECO:0000313" key="1">
    <source>
        <dbReference type="EnsemblPlants" id="AVESA.00010b.r2.7AG1221700.1.CDS.1"/>
    </source>
</evidence>
<sequence length="141" mass="15175">MEQALRSHKPAGRWPPPPTRFTPLELAAAEQLIHLSESSCSTGAAFTPRGSGTVASACYSSSSPRSVNAPPAAPAACDDLVVHADEEEDDDGEQEVGGRRRRNRRYRLIAEIYEATERCGARRRKAKAGAGAGGAMEQRRK</sequence>
<name>A0ACD5ZNT3_AVESA</name>
<reference evidence="1" key="1">
    <citation type="submission" date="2021-05" db="EMBL/GenBank/DDBJ databases">
        <authorList>
            <person name="Scholz U."/>
            <person name="Mascher M."/>
            <person name="Fiebig A."/>
        </authorList>
    </citation>
    <scope>NUCLEOTIDE SEQUENCE [LARGE SCALE GENOMIC DNA]</scope>
</reference>
<reference evidence="1" key="2">
    <citation type="submission" date="2025-09" db="UniProtKB">
        <authorList>
            <consortium name="EnsemblPlants"/>
        </authorList>
    </citation>
    <scope>IDENTIFICATION</scope>
</reference>